<organism evidence="6 7">
    <name type="scientific">Palleronia salina</name>
    <dbReference type="NCBI Taxonomy" id="313368"/>
    <lineage>
        <taxon>Bacteria</taxon>
        <taxon>Pseudomonadati</taxon>
        <taxon>Pseudomonadota</taxon>
        <taxon>Alphaproteobacteria</taxon>
        <taxon>Rhodobacterales</taxon>
        <taxon>Roseobacteraceae</taxon>
        <taxon>Palleronia</taxon>
    </lineage>
</organism>
<dbReference type="InterPro" id="IPR001077">
    <property type="entry name" value="COMT_C"/>
</dbReference>
<evidence type="ECO:0000256" key="3">
    <source>
        <dbReference type="ARBA" id="ARBA00022691"/>
    </source>
</evidence>
<dbReference type="Gene3D" id="3.40.50.150">
    <property type="entry name" value="Vaccinia Virus protein VP39"/>
    <property type="match status" value="1"/>
</dbReference>
<dbReference type="SUPFAM" id="SSF53335">
    <property type="entry name" value="S-adenosyl-L-methionine-dependent methyltransferases"/>
    <property type="match status" value="1"/>
</dbReference>
<keyword evidence="1 6" id="KW-0489">Methyltransferase</keyword>
<protein>
    <submittedName>
        <fullName evidence="6">Demethylspheroidene O-methyltransferase</fullName>
    </submittedName>
</protein>
<keyword evidence="3" id="KW-0949">S-adenosyl-L-methionine</keyword>
<dbReference type="GO" id="GO:0046983">
    <property type="term" value="F:protein dimerization activity"/>
    <property type="evidence" value="ECO:0007669"/>
    <property type="project" value="InterPro"/>
</dbReference>
<dbReference type="GO" id="GO:0032259">
    <property type="term" value="P:methylation"/>
    <property type="evidence" value="ECO:0007669"/>
    <property type="project" value="UniProtKB-KW"/>
</dbReference>
<dbReference type="AlphaFoldDB" id="A0A1M6D6Z4"/>
<dbReference type="SUPFAM" id="SSF46785">
    <property type="entry name" value="Winged helix' DNA-binding domain"/>
    <property type="match status" value="1"/>
</dbReference>
<dbReference type="InterPro" id="IPR029063">
    <property type="entry name" value="SAM-dependent_MTases_sf"/>
</dbReference>
<evidence type="ECO:0000256" key="2">
    <source>
        <dbReference type="ARBA" id="ARBA00022679"/>
    </source>
</evidence>
<dbReference type="Proteomes" id="UP000184040">
    <property type="component" value="Unassembled WGS sequence"/>
</dbReference>
<dbReference type="PANTHER" id="PTHR43712:SF2">
    <property type="entry name" value="O-METHYLTRANSFERASE CICE"/>
    <property type="match status" value="1"/>
</dbReference>
<keyword evidence="7" id="KW-1185">Reference proteome</keyword>
<keyword evidence="2 6" id="KW-0808">Transferase</keyword>
<evidence type="ECO:0000313" key="7">
    <source>
        <dbReference type="Proteomes" id="UP000184040"/>
    </source>
</evidence>
<dbReference type="Gene3D" id="1.10.10.10">
    <property type="entry name" value="Winged helix-like DNA-binding domain superfamily/Winged helix DNA-binding domain"/>
    <property type="match status" value="1"/>
</dbReference>
<evidence type="ECO:0000313" key="6">
    <source>
        <dbReference type="EMBL" id="SHI69005.1"/>
    </source>
</evidence>
<dbReference type="PANTHER" id="PTHR43712">
    <property type="entry name" value="PUTATIVE (AFU_ORTHOLOGUE AFUA_4G14580)-RELATED"/>
    <property type="match status" value="1"/>
</dbReference>
<dbReference type="InterPro" id="IPR012967">
    <property type="entry name" value="COMT_dimerisation"/>
</dbReference>
<dbReference type="PIRSF" id="PIRSF005739">
    <property type="entry name" value="O-mtase"/>
    <property type="match status" value="1"/>
</dbReference>
<name>A0A1M6D6Z4_9RHOB</name>
<dbReference type="Gene3D" id="1.10.287.1350">
    <property type="match status" value="1"/>
</dbReference>
<dbReference type="GO" id="GO:0008171">
    <property type="term" value="F:O-methyltransferase activity"/>
    <property type="evidence" value="ECO:0007669"/>
    <property type="project" value="InterPro"/>
</dbReference>
<sequence>MADLPLPESPRRGWFAPGWRNRLIASRPFQRWAARFPLTRSHVRNEGSAIFDLVAGFATSQALRALIELRVLHLLRDEPLTAGDAAARLSLPPRRAEVLLRAGVAMGLLRLRRGRFVTAARGAALLGVPGLEDMIRHHDVLYRDLSDPTAFFRGDTEPELASFWPYVFGAGGDVSPEDSARYSRLMADSQGLVAEDTLSQVDLSGIRCLMDVGGGTGVFLSHVARRAPDLELMLFDLPPVLEAARESLSRQGLSQRVALHPGSFKTDSLPGGADAISLVRVLYDHDDSQVADLLSKVHAALPSGGRLIVSEPMTGGDRPHVAGDVYFALYCMAMRTGRARSGAEIGALMGAADFVKIRPGRAHRPFVTSTITAHRL</sequence>
<dbReference type="Pfam" id="PF08100">
    <property type="entry name" value="Dimerisation"/>
    <property type="match status" value="1"/>
</dbReference>
<dbReference type="PROSITE" id="PS51683">
    <property type="entry name" value="SAM_OMT_II"/>
    <property type="match status" value="1"/>
</dbReference>
<dbReference type="STRING" id="313368.SAMN04488012_102283"/>
<reference evidence="6 7" key="1">
    <citation type="submission" date="2016-11" db="EMBL/GenBank/DDBJ databases">
        <authorList>
            <person name="Jaros S."/>
            <person name="Januszkiewicz K."/>
            <person name="Wedrychowicz H."/>
        </authorList>
    </citation>
    <scope>NUCLEOTIDE SEQUENCE [LARGE SCALE GENOMIC DNA]</scope>
    <source>
        <strain evidence="6 7">DSM 26892</strain>
    </source>
</reference>
<evidence type="ECO:0000259" key="5">
    <source>
        <dbReference type="Pfam" id="PF08100"/>
    </source>
</evidence>
<dbReference type="InterPro" id="IPR036390">
    <property type="entry name" value="WH_DNA-bd_sf"/>
</dbReference>
<feature type="domain" description="O-methyltransferase C-terminal" evidence="4">
    <location>
        <begin position="142"/>
        <end position="354"/>
    </location>
</feature>
<evidence type="ECO:0000256" key="1">
    <source>
        <dbReference type="ARBA" id="ARBA00022603"/>
    </source>
</evidence>
<dbReference type="InterPro" id="IPR036388">
    <property type="entry name" value="WH-like_DNA-bd_sf"/>
</dbReference>
<accession>A0A1M6D6Z4</accession>
<proteinExistence type="predicted"/>
<dbReference type="CDD" id="cd02440">
    <property type="entry name" value="AdoMet_MTases"/>
    <property type="match status" value="1"/>
</dbReference>
<feature type="domain" description="O-methyltransferase dimerisation" evidence="5">
    <location>
        <begin position="52"/>
        <end position="114"/>
    </location>
</feature>
<dbReference type="EMBL" id="FQZA01000002">
    <property type="protein sequence ID" value="SHI69005.1"/>
    <property type="molecule type" value="Genomic_DNA"/>
</dbReference>
<evidence type="ECO:0000259" key="4">
    <source>
        <dbReference type="Pfam" id="PF00891"/>
    </source>
</evidence>
<dbReference type="InterPro" id="IPR016461">
    <property type="entry name" value="COMT-like"/>
</dbReference>
<dbReference type="Pfam" id="PF00891">
    <property type="entry name" value="Methyltransf_2"/>
    <property type="match status" value="1"/>
</dbReference>
<gene>
    <name evidence="6" type="ORF">SAMN04488012_102283</name>
</gene>